<gene>
    <name evidence="1" type="ORF">HNR39_000081</name>
</gene>
<evidence type="ECO:0000313" key="2">
    <source>
        <dbReference type="Proteomes" id="UP000571084"/>
    </source>
</evidence>
<dbReference type="RefSeq" id="WP_209216596.1">
    <property type="nucleotide sequence ID" value="NZ_JAAOZT010000002.1"/>
</dbReference>
<comment type="caution">
    <text evidence="1">The sequence shown here is derived from an EMBL/GenBank/DDBJ whole genome shotgun (WGS) entry which is preliminary data.</text>
</comment>
<sequence length="152" mass="16849">MIHKLHRRLIRGIQFAHTFQITLVLSGLIGALVPQMAISAPVLRCHIMQSGSTQIIDFLAGSDPYQVKAIDINGRFRFKAVVIGDARQIAYIKLYIYDHAEPKPMLLHEVKYLAPVALRDAGPAALTGVNDVYSLPMQRNLQYGCALLEVAP</sequence>
<protein>
    <submittedName>
        <fullName evidence="1">Uncharacterized protein</fullName>
    </submittedName>
</protein>
<reference evidence="1 2" key="1">
    <citation type="submission" date="2020-08" db="EMBL/GenBank/DDBJ databases">
        <title>Genomic Encyclopedia of Type Strains, Phase IV (KMG-IV): sequencing the most valuable type-strain genomes for metagenomic binning, comparative biology and taxonomic classification.</title>
        <authorList>
            <person name="Goeker M."/>
        </authorList>
    </citation>
    <scope>NUCLEOTIDE SEQUENCE [LARGE SCALE GENOMIC DNA]</scope>
    <source>
        <strain evidence="1 2">DSM 23240</strain>
    </source>
</reference>
<dbReference type="EMBL" id="JACHHQ010000001">
    <property type="protein sequence ID" value="MBB5198271.1"/>
    <property type="molecule type" value="Genomic_DNA"/>
</dbReference>
<evidence type="ECO:0000313" key="1">
    <source>
        <dbReference type="EMBL" id="MBB5198271.1"/>
    </source>
</evidence>
<organism evidence="1 2">
    <name type="scientific">Glaciimonas immobilis</name>
    <dbReference type="NCBI Taxonomy" id="728004"/>
    <lineage>
        <taxon>Bacteria</taxon>
        <taxon>Pseudomonadati</taxon>
        <taxon>Pseudomonadota</taxon>
        <taxon>Betaproteobacteria</taxon>
        <taxon>Burkholderiales</taxon>
        <taxon>Oxalobacteraceae</taxon>
        <taxon>Glaciimonas</taxon>
    </lineage>
</organism>
<dbReference type="AlphaFoldDB" id="A0A840RNP8"/>
<accession>A0A840RNP8</accession>
<keyword evidence="2" id="KW-1185">Reference proteome</keyword>
<name>A0A840RNP8_9BURK</name>
<dbReference type="Proteomes" id="UP000571084">
    <property type="component" value="Unassembled WGS sequence"/>
</dbReference>
<proteinExistence type="predicted"/>